<dbReference type="Gene3D" id="3.90.550.50">
    <property type="match status" value="1"/>
</dbReference>
<evidence type="ECO:0000313" key="14">
    <source>
        <dbReference type="Proteomes" id="UP000000305"/>
    </source>
</evidence>
<evidence type="ECO:0000256" key="10">
    <source>
        <dbReference type="RuleBase" id="RU363063"/>
    </source>
</evidence>
<dbReference type="EC" id="2.4.1.-" evidence="10"/>
<keyword evidence="3 10" id="KW-0328">Glycosyltransferase</keyword>
<evidence type="ECO:0000256" key="4">
    <source>
        <dbReference type="ARBA" id="ARBA00022679"/>
    </source>
</evidence>
<dbReference type="GO" id="GO:0000139">
    <property type="term" value="C:Golgi membrane"/>
    <property type="evidence" value="ECO:0000318"/>
    <property type="project" value="GO_Central"/>
</dbReference>
<keyword evidence="9" id="KW-0472">Membrane</keyword>
<evidence type="ECO:0000256" key="9">
    <source>
        <dbReference type="ARBA" id="ARBA00023136"/>
    </source>
</evidence>
<dbReference type="GO" id="GO:0016757">
    <property type="term" value="F:glycosyltransferase activity"/>
    <property type="evidence" value="ECO:0000318"/>
    <property type="project" value="GO_Central"/>
</dbReference>
<gene>
    <name evidence="13" type="ORF">DAPPUDRAFT_226635</name>
</gene>
<keyword evidence="4" id="KW-0808">Transferase</keyword>
<evidence type="ECO:0000256" key="11">
    <source>
        <dbReference type="SAM" id="Coils"/>
    </source>
</evidence>
<keyword evidence="11" id="KW-0175">Coiled coil</keyword>
<dbReference type="KEGG" id="dpx:DAPPUDRAFT_226635"/>
<keyword evidence="5" id="KW-0812">Transmembrane</keyword>
<dbReference type="Pfam" id="PF01762">
    <property type="entry name" value="Galactosyl_T"/>
    <property type="match status" value="1"/>
</dbReference>
<keyword evidence="8 10" id="KW-0333">Golgi apparatus</keyword>
<evidence type="ECO:0000256" key="1">
    <source>
        <dbReference type="ARBA" id="ARBA00004323"/>
    </source>
</evidence>
<comment type="subcellular location">
    <subcellularLocation>
        <location evidence="1 10">Golgi apparatus membrane</location>
        <topology evidence="1 10">Single-pass type II membrane protein</topology>
    </subcellularLocation>
</comment>
<evidence type="ECO:0000313" key="13">
    <source>
        <dbReference type="EMBL" id="EFX74546.1"/>
    </source>
</evidence>
<dbReference type="PANTHER" id="PTHR11214:SF334">
    <property type="entry name" value="HEXOSYLTRANSFERASE"/>
    <property type="match status" value="1"/>
</dbReference>
<dbReference type="InParanoid" id="E9H103"/>
<dbReference type="OrthoDB" id="6343759at2759"/>
<dbReference type="Proteomes" id="UP000000305">
    <property type="component" value="Unassembled WGS sequence"/>
</dbReference>
<dbReference type="GO" id="GO:0016758">
    <property type="term" value="F:hexosyltransferase activity"/>
    <property type="evidence" value="ECO:0007669"/>
    <property type="project" value="InterPro"/>
</dbReference>
<feature type="coiled-coil region" evidence="11">
    <location>
        <begin position="68"/>
        <end position="102"/>
    </location>
</feature>
<evidence type="ECO:0000256" key="12">
    <source>
        <dbReference type="SAM" id="SignalP"/>
    </source>
</evidence>
<dbReference type="HOGENOM" id="CLU_036849_3_0_1"/>
<keyword evidence="12" id="KW-0732">Signal</keyword>
<accession>E9H103</accession>
<keyword evidence="6" id="KW-0735">Signal-anchor</keyword>
<dbReference type="GO" id="GO:0006493">
    <property type="term" value="P:protein O-linked glycosylation"/>
    <property type="evidence" value="ECO:0000318"/>
    <property type="project" value="GO_Central"/>
</dbReference>
<protein>
    <recommendedName>
        <fullName evidence="10">Hexosyltransferase</fullName>
        <ecNumber evidence="10">2.4.1.-</ecNumber>
    </recommendedName>
</protein>
<dbReference type="InterPro" id="IPR002659">
    <property type="entry name" value="Glyco_trans_31"/>
</dbReference>
<evidence type="ECO:0000256" key="6">
    <source>
        <dbReference type="ARBA" id="ARBA00022968"/>
    </source>
</evidence>
<keyword evidence="14" id="KW-1185">Reference proteome</keyword>
<reference evidence="13 14" key="1">
    <citation type="journal article" date="2011" name="Science">
        <title>The ecoresponsive genome of Daphnia pulex.</title>
        <authorList>
            <person name="Colbourne J.K."/>
            <person name="Pfrender M.E."/>
            <person name="Gilbert D."/>
            <person name="Thomas W.K."/>
            <person name="Tucker A."/>
            <person name="Oakley T.H."/>
            <person name="Tokishita S."/>
            <person name="Aerts A."/>
            <person name="Arnold G.J."/>
            <person name="Basu M.K."/>
            <person name="Bauer D.J."/>
            <person name="Caceres C.E."/>
            <person name="Carmel L."/>
            <person name="Casola C."/>
            <person name="Choi J.H."/>
            <person name="Detter J.C."/>
            <person name="Dong Q."/>
            <person name="Dusheyko S."/>
            <person name="Eads B.D."/>
            <person name="Frohlich T."/>
            <person name="Geiler-Samerotte K.A."/>
            <person name="Gerlach D."/>
            <person name="Hatcher P."/>
            <person name="Jogdeo S."/>
            <person name="Krijgsveld J."/>
            <person name="Kriventseva E.V."/>
            <person name="Kultz D."/>
            <person name="Laforsch C."/>
            <person name="Lindquist E."/>
            <person name="Lopez J."/>
            <person name="Manak J.R."/>
            <person name="Muller J."/>
            <person name="Pangilinan J."/>
            <person name="Patwardhan R.P."/>
            <person name="Pitluck S."/>
            <person name="Pritham E.J."/>
            <person name="Rechtsteiner A."/>
            <person name="Rho M."/>
            <person name="Rogozin I.B."/>
            <person name="Sakarya O."/>
            <person name="Salamov A."/>
            <person name="Schaack S."/>
            <person name="Shapiro H."/>
            <person name="Shiga Y."/>
            <person name="Skalitzky C."/>
            <person name="Smith Z."/>
            <person name="Souvorov A."/>
            <person name="Sung W."/>
            <person name="Tang Z."/>
            <person name="Tsuchiya D."/>
            <person name="Tu H."/>
            <person name="Vos H."/>
            <person name="Wang M."/>
            <person name="Wolf Y.I."/>
            <person name="Yamagata H."/>
            <person name="Yamada T."/>
            <person name="Ye Y."/>
            <person name="Shaw J.R."/>
            <person name="Andrews J."/>
            <person name="Crease T.J."/>
            <person name="Tang H."/>
            <person name="Lucas S.M."/>
            <person name="Robertson H.M."/>
            <person name="Bork P."/>
            <person name="Koonin E.V."/>
            <person name="Zdobnov E.M."/>
            <person name="Grigoriev I.V."/>
            <person name="Lynch M."/>
            <person name="Boore J.L."/>
        </authorList>
    </citation>
    <scope>NUCLEOTIDE SEQUENCE [LARGE SCALE GENOMIC DNA]</scope>
</reference>
<evidence type="ECO:0000256" key="3">
    <source>
        <dbReference type="ARBA" id="ARBA00022676"/>
    </source>
</evidence>
<dbReference type="eggNOG" id="KOG2287">
    <property type="taxonomic scope" value="Eukaryota"/>
</dbReference>
<evidence type="ECO:0000256" key="5">
    <source>
        <dbReference type="ARBA" id="ARBA00022692"/>
    </source>
</evidence>
<comment type="similarity">
    <text evidence="2 10">Belongs to the glycosyltransferase 31 family.</text>
</comment>
<name>E9H103_DAPPU</name>
<evidence type="ECO:0000256" key="2">
    <source>
        <dbReference type="ARBA" id="ARBA00008661"/>
    </source>
</evidence>
<dbReference type="AlphaFoldDB" id="E9H103"/>
<sequence length="469" mass="53502">MIGKFIFVSLCLTVFVQLLPSGSSPRKEQIPAVGQKLFGLGCHKEKKQIDQLVGTIDALKKVPAKDTIADMENALRRERANNQELQVLVQKLTKKLELCDDKRKIFNNYVLESFLRNSPYSGVDNYTRYTVARLGMLPIKNVKPLISKFGPVINDVLSFRYPINIPSCPSVAEITNNTWWNPSVFIALISAPDHFKERNDIRETWLIHLKSVLEKNLLGMGTRFGFFLGQTQNDSIQKRIEEESQKHGGIVQIEMDDSYRNLTLKGIAVLNWVRQHCASKVDLVFKVDDDVYVNVHNLVHFVRSNYQSNNSLFGYGNFGFYPIRMPGYPEDYAKWDMTFQEYPWSHYPNYVNGPSYFMHASVVVPLLAASQTNPLIPFEDVFLTGMCTEKAGVKMRYSAGTHSVFYRPLPTVPPPCDLRSFVGWPTDNQFVTHSAVDDFYRNKTQCVVTESDGTKKTIDFTAPVVFKFT</sequence>
<evidence type="ECO:0000256" key="8">
    <source>
        <dbReference type="ARBA" id="ARBA00023034"/>
    </source>
</evidence>
<organism evidence="13 14">
    <name type="scientific">Daphnia pulex</name>
    <name type="common">Water flea</name>
    <dbReference type="NCBI Taxonomy" id="6669"/>
    <lineage>
        <taxon>Eukaryota</taxon>
        <taxon>Metazoa</taxon>
        <taxon>Ecdysozoa</taxon>
        <taxon>Arthropoda</taxon>
        <taxon>Crustacea</taxon>
        <taxon>Branchiopoda</taxon>
        <taxon>Diplostraca</taxon>
        <taxon>Cladocera</taxon>
        <taxon>Anomopoda</taxon>
        <taxon>Daphniidae</taxon>
        <taxon>Daphnia</taxon>
    </lineage>
</organism>
<dbReference type="FunFam" id="3.90.550.50:FF:000057">
    <property type="entry name" value="Hexosyltransferase"/>
    <property type="match status" value="1"/>
</dbReference>
<dbReference type="EMBL" id="GL732582">
    <property type="protein sequence ID" value="EFX74546.1"/>
    <property type="molecule type" value="Genomic_DNA"/>
</dbReference>
<proteinExistence type="inferred from homology"/>
<dbReference type="PANTHER" id="PTHR11214">
    <property type="entry name" value="BETA-1,3-N-ACETYLGLUCOSAMINYLTRANSFERASE"/>
    <property type="match status" value="1"/>
</dbReference>
<keyword evidence="7" id="KW-1133">Transmembrane helix</keyword>
<feature type="signal peptide" evidence="12">
    <location>
        <begin position="1"/>
        <end position="18"/>
    </location>
</feature>
<feature type="chain" id="PRO_5003241426" description="Hexosyltransferase" evidence="12">
    <location>
        <begin position="19"/>
        <end position="469"/>
    </location>
</feature>
<evidence type="ECO:0000256" key="7">
    <source>
        <dbReference type="ARBA" id="ARBA00022989"/>
    </source>
</evidence>